<dbReference type="InterPro" id="IPR036390">
    <property type="entry name" value="WH_DNA-bd_sf"/>
</dbReference>
<dbReference type="PANTHER" id="PTHR10758:SF2">
    <property type="entry name" value="26S PROTEASOME NON-ATPASE REGULATORY SUBUNIT 3"/>
    <property type="match status" value="1"/>
</dbReference>
<accession>A0A1Q2ZZ11</accession>
<dbReference type="Pfam" id="PF25573">
    <property type="entry name" value="TPR_PSMD3_N"/>
    <property type="match status" value="1"/>
</dbReference>
<dbReference type="GO" id="GO:0006511">
    <property type="term" value="P:ubiquitin-dependent protein catabolic process"/>
    <property type="evidence" value="ECO:0007669"/>
    <property type="project" value="TreeGrafter"/>
</dbReference>
<dbReference type="InterPro" id="IPR000717">
    <property type="entry name" value="PCI_dom"/>
</dbReference>
<dbReference type="AlphaFoldDB" id="A0A1Q2ZZ11"/>
<dbReference type="eggNOG" id="KOG2581">
    <property type="taxonomic scope" value="Eukaryota"/>
</dbReference>
<dbReference type="GO" id="GO:0042176">
    <property type="term" value="P:regulation of protein catabolic process"/>
    <property type="evidence" value="ECO:0007669"/>
    <property type="project" value="InterPro"/>
</dbReference>
<sequence>MSGEKMDVDSPAPEQPEVDVKHAEERAMDEIVAVLSEISKTASTLDTYFVWRGLKEVGTLRKQHLKKEILSALVHVLYPDGSDFKIPLLKAINDNKKSSVNKADEIRSGYPASFYEVVGEKKIEVAAEVNSFVHLLVVLYLLDSGKYEELENFNKKIVIPKLLEFYNQRFLDLINAKLWFYVVICDERLGRTSDPVTRAKMIKFFKTASLKHDNETKAMLITLIMRSFLSGGEVEAASDFVNKVEFTPTDVSSPVEARYYFYLSKISAIQLDYTSANEYIIAAIRKAPNTPNSLGFLQQANKLHCVIELLMGDIPELSFFHQPNMQKSLEPYYHLTKAVKLGDLKKFTLAISKYKSRLIKDGNYQLYVRLRSNVIKTGIRIISLTYKKISLKDICLKLRLDSEQTVEYMISRAIRDGVIEAKINHEKGYIETSGLLNIYDTEDPQEVFDQRITFVNQLHDESIMAMRYPEDNKNKNNGSQEDEFIDGELLDDISDFSDIDDLGFL</sequence>
<dbReference type="PROSITE" id="PS50250">
    <property type="entry name" value="PCI"/>
    <property type="match status" value="1"/>
</dbReference>
<dbReference type="Proteomes" id="UP000187013">
    <property type="component" value="Unassembled WGS sequence"/>
</dbReference>
<proteinExistence type="inferred from homology"/>
<dbReference type="SMART" id="SM00088">
    <property type="entry name" value="PINT"/>
    <property type="match status" value="1"/>
</dbReference>
<dbReference type="SUPFAM" id="SSF46785">
    <property type="entry name" value="Winged helix' DNA-binding domain"/>
    <property type="match status" value="1"/>
</dbReference>
<evidence type="ECO:0000259" key="3">
    <source>
        <dbReference type="PROSITE" id="PS50250"/>
    </source>
</evidence>
<dbReference type="PANTHER" id="PTHR10758">
    <property type="entry name" value="26S PROTEASOME NON-ATPASE REGULATORY SUBUNIT 3/COP9 SIGNALOSOME COMPLEX SUBUNIT 3"/>
    <property type="match status" value="1"/>
</dbReference>
<name>A0A1Q2ZZ11_ZYGRO</name>
<reference evidence="4 5" key="1">
    <citation type="submission" date="2016-08" db="EMBL/GenBank/DDBJ databases">
        <title>Draft genome sequence of allopolyploid Zygosaccharomyces rouxii.</title>
        <authorList>
            <person name="Watanabe J."/>
            <person name="Uehara K."/>
            <person name="Mogi Y."/>
            <person name="Tsukioka Y."/>
        </authorList>
    </citation>
    <scope>NUCLEOTIDE SEQUENCE [LARGE SCALE GENOMIC DNA]</scope>
    <source>
        <strain evidence="4 5">NBRC 110957</strain>
    </source>
</reference>
<dbReference type="InterPro" id="IPR013586">
    <property type="entry name" value="PSMD3_C"/>
</dbReference>
<dbReference type="InterPro" id="IPR057985">
    <property type="entry name" value="TPR_PSMD3_N"/>
</dbReference>
<comment type="caution">
    <text evidence="4">The sequence shown here is derived from an EMBL/GenBank/DDBJ whole genome shotgun (WGS) entry which is preliminary data.</text>
</comment>
<dbReference type="InterPro" id="IPR050756">
    <property type="entry name" value="CSN3"/>
</dbReference>
<evidence type="ECO:0000313" key="4">
    <source>
        <dbReference type="EMBL" id="GAV48658.1"/>
    </source>
</evidence>
<protein>
    <recommendedName>
        <fullName evidence="3">PCI domain-containing protein</fullName>
    </recommendedName>
</protein>
<organism evidence="4 5">
    <name type="scientific">Zygosaccharomyces rouxii</name>
    <dbReference type="NCBI Taxonomy" id="4956"/>
    <lineage>
        <taxon>Eukaryota</taxon>
        <taxon>Fungi</taxon>
        <taxon>Dikarya</taxon>
        <taxon>Ascomycota</taxon>
        <taxon>Saccharomycotina</taxon>
        <taxon>Saccharomycetes</taxon>
        <taxon>Saccharomycetales</taxon>
        <taxon>Saccharomycetaceae</taxon>
        <taxon>Zygosaccharomyces</taxon>
    </lineage>
</organism>
<dbReference type="OrthoDB" id="1713558at2759"/>
<dbReference type="SMART" id="SM00753">
    <property type="entry name" value="PAM"/>
    <property type="match status" value="1"/>
</dbReference>
<dbReference type="Gene3D" id="1.25.40.570">
    <property type="match status" value="1"/>
</dbReference>
<dbReference type="GO" id="GO:0030234">
    <property type="term" value="F:enzyme regulator activity"/>
    <property type="evidence" value="ECO:0007669"/>
    <property type="project" value="InterPro"/>
</dbReference>
<comment type="similarity">
    <text evidence="1">Belongs to the proteasome subunit S3 family.</text>
</comment>
<dbReference type="Pfam" id="PF01399">
    <property type="entry name" value="PCI"/>
    <property type="match status" value="1"/>
</dbReference>
<feature type="domain" description="PCI" evidence="3">
    <location>
        <begin position="257"/>
        <end position="437"/>
    </location>
</feature>
<dbReference type="GO" id="GO:0008541">
    <property type="term" value="C:proteasome regulatory particle, lid subcomplex"/>
    <property type="evidence" value="ECO:0007669"/>
    <property type="project" value="TreeGrafter"/>
</dbReference>
<evidence type="ECO:0000313" key="5">
    <source>
        <dbReference type="Proteomes" id="UP000187013"/>
    </source>
</evidence>
<evidence type="ECO:0000256" key="2">
    <source>
        <dbReference type="ARBA" id="ARBA00022942"/>
    </source>
</evidence>
<gene>
    <name evidence="4" type="ORF">ZYGR_0N00620</name>
</gene>
<dbReference type="EMBL" id="BDGX01000014">
    <property type="protein sequence ID" value="GAV48658.1"/>
    <property type="molecule type" value="Genomic_DNA"/>
</dbReference>
<dbReference type="Pfam" id="PF08375">
    <property type="entry name" value="Rpn3_C"/>
    <property type="match status" value="1"/>
</dbReference>
<keyword evidence="2" id="KW-0647">Proteasome</keyword>
<evidence type="ECO:0000256" key="1">
    <source>
        <dbReference type="ARBA" id="ARBA00007912"/>
    </source>
</evidence>